<keyword evidence="2" id="KW-0472">Membrane</keyword>
<dbReference type="PANTHER" id="PTHR28019:SF2">
    <property type="entry name" value="CELL MEMBRANE PROTEIN YLR413W-RELATED"/>
    <property type="match status" value="1"/>
</dbReference>
<comment type="caution">
    <text evidence="3">The sequence shown here is derived from an EMBL/GenBank/DDBJ whole genome shotgun (WGS) entry which is preliminary data.</text>
</comment>
<organism evidence="3 4">
    <name type="scientific">Cladorrhinum samala</name>
    <dbReference type="NCBI Taxonomy" id="585594"/>
    <lineage>
        <taxon>Eukaryota</taxon>
        <taxon>Fungi</taxon>
        <taxon>Dikarya</taxon>
        <taxon>Ascomycota</taxon>
        <taxon>Pezizomycotina</taxon>
        <taxon>Sordariomycetes</taxon>
        <taxon>Sordariomycetidae</taxon>
        <taxon>Sordariales</taxon>
        <taxon>Podosporaceae</taxon>
        <taxon>Cladorrhinum</taxon>
    </lineage>
</organism>
<dbReference type="PANTHER" id="PTHR28019">
    <property type="entry name" value="CELL MEMBRANE PROTEIN YLR413W-RELATED"/>
    <property type="match status" value="1"/>
</dbReference>
<feature type="compositionally biased region" description="Low complexity" evidence="1">
    <location>
        <begin position="39"/>
        <end position="50"/>
    </location>
</feature>
<keyword evidence="4" id="KW-1185">Reference proteome</keyword>
<protein>
    <submittedName>
        <fullName evidence="3">SUR7 family protein pun1</fullName>
    </submittedName>
</protein>
<evidence type="ECO:0000313" key="4">
    <source>
        <dbReference type="Proteomes" id="UP001321749"/>
    </source>
</evidence>
<dbReference type="GO" id="GO:0005886">
    <property type="term" value="C:plasma membrane"/>
    <property type="evidence" value="ECO:0007669"/>
    <property type="project" value="InterPro"/>
</dbReference>
<proteinExistence type="predicted"/>
<reference evidence="3" key="1">
    <citation type="journal article" date="2023" name="Mol. Phylogenet. Evol.">
        <title>Genome-scale phylogeny and comparative genomics of the fungal order Sordariales.</title>
        <authorList>
            <person name="Hensen N."/>
            <person name="Bonometti L."/>
            <person name="Westerberg I."/>
            <person name="Brannstrom I.O."/>
            <person name="Guillou S."/>
            <person name="Cros-Aarteil S."/>
            <person name="Calhoun S."/>
            <person name="Haridas S."/>
            <person name="Kuo A."/>
            <person name="Mondo S."/>
            <person name="Pangilinan J."/>
            <person name="Riley R."/>
            <person name="LaButti K."/>
            <person name="Andreopoulos B."/>
            <person name="Lipzen A."/>
            <person name="Chen C."/>
            <person name="Yan M."/>
            <person name="Daum C."/>
            <person name="Ng V."/>
            <person name="Clum A."/>
            <person name="Steindorff A."/>
            <person name="Ohm R.A."/>
            <person name="Martin F."/>
            <person name="Silar P."/>
            <person name="Natvig D.O."/>
            <person name="Lalanne C."/>
            <person name="Gautier V."/>
            <person name="Ament-Velasquez S.L."/>
            <person name="Kruys A."/>
            <person name="Hutchinson M.I."/>
            <person name="Powell A.J."/>
            <person name="Barry K."/>
            <person name="Miller A.N."/>
            <person name="Grigoriev I.V."/>
            <person name="Debuchy R."/>
            <person name="Gladieux P."/>
            <person name="Hiltunen Thoren M."/>
            <person name="Johannesson H."/>
        </authorList>
    </citation>
    <scope>NUCLEOTIDE SEQUENCE</scope>
    <source>
        <strain evidence="3">PSN324</strain>
    </source>
</reference>
<feature type="transmembrane region" description="Helical" evidence="2">
    <location>
        <begin position="172"/>
        <end position="191"/>
    </location>
</feature>
<feature type="region of interest" description="Disordered" evidence="1">
    <location>
        <begin position="1"/>
        <end position="52"/>
    </location>
</feature>
<dbReference type="InterPro" id="IPR052413">
    <property type="entry name" value="SUR7_domain"/>
</dbReference>
<reference evidence="3" key="2">
    <citation type="submission" date="2023-06" db="EMBL/GenBank/DDBJ databases">
        <authorList>
            <consortium name="Lawrence Berkeley National Laboratory"/>
            <person name="Mondo S.J."/>
            <person name="Hensen N."/>
            <person name="Bonometti L."/>
            <person name="Westerberg I."/>
            <person name="Brannstrom I.O."/>
            <person name="Guillou S."/>
            <person name="Cros-Aarteil S."/>
            <person name="Calhoun S."/>
            <person name="Haridas S."/>
            <person name="Kuo A."/>
            <person name="Pangilinan J."/>
            <person name="Riley R."/>
            <person name="Labutti K."/>
            <person name="Andreopoulos B."/>
            <person name="Lipzen A."/>
            <person name="Chen C."/>
            <person name="Yanf M."/>
            <person name="Daum C."/>
            <person name="Ng V."/>
            <person name="Clum A."/>
            <person name="Steindorff A."/>
            <person name="Ohm R."/>
            <person name="Martin F."/>
            <person name="Silar P."/>
            <person name="Natvig D."/>
            <person name="Lalanne C."/>
            <person name="Gautier V."/>
            <person name="Ament-Velasquez S.L."/>
            <person name="Kruys A."/>
            <person name="Hutchinson M.I."/>
            <person name="Powell A.J."/>
            <person name="Barry K."/>
            <person name="Miller A.N."/>
            <person name="Grigoriev I.V."/>
            <person name="Debuchy R."/>
            <person name="Gladieux P."/>
            <person name="Thoren M.H."/>
            <person name="Johannesson H."/>
        </authorList>
    </citation>
    <scope>NUCLEOTIDE SEQUENCE</scope>
    <source>
        <strain evidence="3">PSN324</strain>
    </source>
</reference>
<feature type="transmembrane region" description="Helical" evidence="2">
    <location>
        <begin position="225"/>
        <end position="254"/>
    </location>
</feature>
<feature type="transmembrane region" description="Helical" evidence="2">
    <location>
        <begin position="275"/>
        <end position="295"/>
    </location>
</feature>
<sequence>MGVPSILRPRKRNHDPSNAAEKPNDSASPTSPVPGQDASSSSQSPNNSSSTITPAMMKRATRMRQNFAISASAAYLISFIFLILVLIGNTHPSRPVLHTIYFFKLNLADIIPMSVPNARLINSIAQSIGLHDFYQVGLWNFCEGYLNVGVTYCSKPKTLYWFNPVEILMSELLAGATIALPTEVITILSVLKIASQIMFGFFLTACVLCFILMAVSPLATNSKWWSLPLAVTAFLVMLFTVAASIVGTVISVAFKYAAEAQSDLNIHVEIGTKMFVFMWIAAGFSVWGFAVHAGMGCCCVSKRDLKTRRRTIRVDGTGRVAPRELSARDDVRGRF</sequence>
<dbReference type="GO" id="GO:0031505">
    <property type="term" value="P:fungal-type cell wall organization"/>
    <property type="evidence" value="ECO:0007669"/>
    <property type="project" value="TreeGrafter"/>
</dbReference>
<accession>A0AAV9HSX9</accession>
<keyword evidence="2" id="KW-0812">Transmembrane</keyword>
<dbReference type="InterPro" id="IPR009571">
    <property type="entry name" value="SUR7/Rim9-like_fungi"/>
</dbReference>
<dbReference type="Proteomes" id="UP001321749">
    <property type="component" value="Unassembled WGS sequence"/>
</dbReference>
<feature type="transmembrane region" description="Helical" evidence="2">
    <location>
        <begin position="198"/>
        <end position="219"/>
    </location>
</feature>
<evidence type="ECO:0000313" key="3">
    <source>
        <dbReference type="EMBL" id="KAK4463975.1"/>
    </source>
</evidence>
<feature type="transmembrane region" description="Helical" evidence="2">
    <location>
        <begin position="66"/>
        <end position="87"/>
    </location>
</feature>
<dbReference type="GO" id="GO:0051285">
    <property type="term" value="C:cell cortex of cell tip"/>
    <property type="evidence" value="ECO:0007669"/>
    <property type="project" value="TreeGrafter"/>
</dbReference>
<evidence type="ECO:0000256" key="2">
    <source>
        <dbReference type="SAM" id="Phobius"/>
    </source>
</evidence>
<keyword evidence="2" id="KW-1133">Transmembrane helix</keyword>
<name>A0AAV9HSX9_9PEZI</name>
<dbReference type="Pfam" id="PF06687">
    <property type="entry name" value="SUR7"/>
    <property type="match status" value="1"/>
</dbReference>
<dbReference type="EMBL" id="MU864953">
    <property type="protein sequence ID" value="KAK4463975.1"/>
    <property type="molecule type" value="Genomic_DNA"/>
</dbReference>
<evidence type="ECO:0000256" key="1">
    <source>
        <dbReference type="SAM" id="MobiDB-lite"/>
    </source>
</evidence>
<gene>
    <name evidence="3" type="ORF">QBC42DRAFT_264392</name>
</gene>
<dbReference type="AlphaFoldDB" id="A0AAV9HSX9"/>